<feature type="compositionally biased region" description="Low complexity" evidence="1">
    <location>
        <begin position="90"/>
        <end position="105"/>
    </location>
</feature>
<name>A0ABV0VB80_9TELE</name>
<accession>A0ABV0VB80</accession>
<reference evidence="2 3" key="1">
    <citation type="submission" date="2021-06" db="EMBL/GenBank/DDBJ databases">
        <authorList>
            <person name="Palmer J.M."/>
        </authorList>
    </citation>
    <scope>NUCLEOTIDE SEQUENCE [LARGE SCALE GENOMIC DNA]</scope>
    <source>
        <strain evidence="3">if_2019</strain>
        <tissue evidence="2">Muscle</tissue>
    </source>
</reference>
<organism evidence="2 3">
    <name type="scientific">Ilyodon furcidens</name>
    <name type="common">goldbreast splitfin</name>
    <dbReference type="NCBI Taxonomy" id="33524"/>
    <lineage>
        <taxon>Eukaryota</taxon>
        <taxon>Metazoa</taxon>
        <taxon>Chordata</taxon>
        <taxon>Craniata</taxon>
        <taxon>Vertebrata</taxon>
        <taxon>Euteleostomi</taxon>
        <taxon>Actinopterygii</taxon>
        <taxon>Neopterygii</taxon>
        <taxon>Teleostei</taxon>
        <taxon>Neoteleostei</taxon>
        <taxon>Acanthomorphata</taxon>
        <taxon>Ovalentaria</taxon>
        <taxon>Atherinomorphae</taxon>
        <taxon>Cyprinodontiformes</taxon>
        <taxon>Goodeidae</taxon>
        <taxon>Ilyodon</taxon>
    </lineage>
</organism>
<proteinExistence type="predicted"/>
<keyword evidence="3" id="KW-1185">Reference proteome</keyword>
<evidence type="ECO:0000313" key="2">
    <source>
        <dbReference type="EMBL" id="MEQ2254565.1"/>
    </source>
</evidence>
<feature type="compositionally biased region" description="Pro residues" evidence="1">
    <location>
        <begin position="106"/>
        <end position="118"/>
    </location>
</feature>
<evidence type="ECO:0000313" key="3">
    <source>
        <dbReference type="Proteomes" id="UP001482620"/>
    </source>
</evidence>
<feature type="non-terminal residue" evidence="2">
    <location>
        <position position="1"/>
    </location>
</feature>
<gene>
    <name evidence="2" type="ORF">ILYODFUR_004982</name>
</gene>
<comment type="caution">
    <text evidence="2">The sequence shown here is derived from an EMBL/GenBank/DDBJ whole genome shotgun (WGS) entry which is preliminary data.</text>
</comment>
<feature type="region of interest" description="Disordered" evidence="1">
    <location>
        <begin position="59"/>
        <end position="133"/>
    </location>
</feature>
<dbReference type="EMBL" id="JAHRIQ010104551">
    <property type="protein sequence ID" value="MEQ2254565.1"/>
    <property type="molecule type" value="Genomic_DNA"/>
</dbReference>
<sequence length="221" mass="24261">ATEAQVTGRHQFLVTMLSLDEPLDLKLPSGRTVGPVKFGKRSFPSLICAPVHATRPRLQCTTFPSPPSSPDSQSSQERHGSCFTPPAMDLSMSPSSQRALSLSPSPSSPSSPCPPSPLESPHSSGSPQPHLFSREAPWHHSVEGGASQPGFPFYLPMRSLQRGYTFPSSVFISHYREKPVSPEPSQDGQLACRWRKVSFIMNLSYLVSYVVQDFIKNILQI</sequence>
<evidence type="ECO:0000256" key="1">
    <source>
        <dbReference type="SAM" id="MobiDB-lite"/>
    </source>
</evidence>
<protein>
    <submittedName>
        <fullName evidence="2">Uncharacterized protein</fullName>
    </submittedName>
</protein>
<dbReference type="Proteomes" id="UP001482620">
    <property type="component" value="Unassembled WGS sequence"/>
</dbReference>